<evidence type="ECO:0000313" key="2">
    <source>
        <dbReference type="Proteomes" id="UP000789901"/>
    </source>
</evidence>
<evidence type="ECO:0000313" key="1">
    <source>
        <dbReference type="EMBL" id="CAG8811054.1"/>
    </source>
</evidence>
<dbReference type="Proteomes" id="UP000789901">
    <property type="component" value="Unassembled WGS sequence"/>
</dbReference>
<protein>
    <submittedName>
        <fullName evidence="1">16845_t:CDS:1</fullName>
    </submittedName>
</protein>
<gene>
    <name evidence="1" type="ORF">GMARGA_LOCUS25246</name>
</gene>
<name>A0ABN7W1A6_GIGMA</name>
<organism evidence="1 2">
    <name type="scientific">Gigaspora margarita</name>
    <dbReference type="NCBI Taxonomy" id="4874"/>
    <lineage>
        <taxon>Eukaryota</taxon>
        <taxon>Fungi</taxon>
        <taxon>Fungi incertae sedis</taxon>
        <taxon>Mucoromycota</taxon>
        <taxon>Glomeromycotina</taxon>
        <taxon>Glomeromycetes</taxon>
        <taxon>Diversisporales</taxon>
        <taxon>Gigasporaceae</taxon>
        <taxon>Gigaspora</taxon>
    </lineage>
</organism>
<dbReference type="EMBL" id="CAJVQB010027730">
    <property type="protein sequence ID" value="CAG8811054.1"/>
    <property type="molecule type" value="Genomic_DNA"/>
</dbReference>
<feature type="non-terminal residue" evidence="1">
    <location>
        <position position="40"/>
    </location>
</feature>
<reference evidence="1 2" key="1">
    <citation type="submission" date="2021-06" db="EMBL/GenBank/DDBJ databases">
        <authorList>
            <person name="Kallberg Y."/>
            <person name="Tangrot J."/>
            <person name="Rosling A."/>
        </authorList>
    </citation>
    <scope>NUCLEOTIDE SEQUENCE [LARGE SCALE GENOMIC DNA]</scope>
    <source>
        <strain evidence="1 2">120-4 pot B 10/14</strain>
    </source>
</reference>
<comment type="caution">
    <text evidence="1">The sequence shown here is derived from an EMBL/GenBank/DDBJ whole genome shotgun (WGS) entry which is preliminary data.</text>
</comment>
<accession>A0ABN7W1A6</accession>
<proteinExistence type="predicted"/>
<keyword evidence="2" id="KW-1185">Reference proteome</keyword>
<sequence>MRVNEHVEIENLRKSLDYQYNELIGHIEKLKGLYQYLIEC</sequence>